<feature type="transmembrane region" description="Helical" evidence="1">
    <location>
        <begin position="49"/>
        <end position="74"/>
    </location>
</feature>
<reference evidence="2" key="1">
    <citation type="submission" date="2021-04" db="EMBL/GenBank/DDBJ databases">
        <title>First draft genome resource for Brassicaceae pathogens Fusarium oxysporum f. sp. raphani and Fusarium oxysporum f. sp. rapae.</title>
        <authorList>
            <person name="Asai S."/>
        </authorList>
    </citation>
    <scope>NUCLEOTIDE SEQUENCE</scope>
    <source>
        <strain evidence="2">Tf1208</strain>
    </source>
</reference>
<accession>A0A8J5TSM6</accession>
<evidence type="ECO:0000256" key="1">
    <source>
        <dbReference type="SAM" id="Phobius"/>
    </source>
</evidence>
<organism evidence="2 3">
    <name type="scientific">Fusarium oxysporum f. sp. rapae</name>
    <dbReference type="NCBI Taxonomy" id="485398"/>
    <lineage>
        <taxon>Eukaryota</taxon>
        <taxon>Fungi</taxon>
        <taxon>Dikarya</taxon>
        <taxon>Ascomycota</taxon>
        <taxon>Pezizomycotina</taxon>
        <taxon>Sordariomycetes</taxon>
        <taxon>Hypocreomycetidae</taxon>
        <taxon>Hypocreales</taxon>
        <taxon>Nectriaceae</taxon>
        <taxon>Fusarium</taxon>
        <taxon>Fusarium oxysporum species complex</taxon>
    </lineage>
</organism>
<evidence type="ECO:0000313" key="2">
    <source>
        <dbReference type="EMBL" id="KAG7409414.1"/>
    </source>
</evidence>
<evidence type="ECO:0000313" key="3">
    <source>
        <dbReference type="Proteomes" id="UP000694050"/>
    </source>
</evidence>
<keyword evidence="1" id="KW-0812">Transmembrane</keyword>
<keyword evidence="1" id="KW-1133">Transmembrane helix</keyword>
<sequence>MESNSKPRKLFQGSLALLCTLLVVFLIIFVVVHPVYFPGNGPLSNTKRSVYITGVTIAGTICTAYLSSVLQALLARKFDSKLEIWDIESPVLPLNREWRAVTNLDNIVGKFRTIHIHYRYWIAALTTAMLTASLTPTRTTREFHYVQHVHDGPSTHMLTVGNCTGVFKLPLQDPYWPYYWDIGNDEVFLVQTKEGDCPTREAQISVGNINTIDPSLYTYMEAGVAVHRSANGVPRSMYSPEAAHAPDLDRIMQLYGPSLVSTRQCSRVMARNPISCHPGGSIVWQSQWLNISADNGHCNAARRFSEAEFAHYYSGGGGVMLKTMCAHGEIGQGTMVIGAEGGFAHWLAVGVNDTNGAPPAAPGSTYVVTCTVDARDVFEYREVSLQLRSTDAEQNRYMRYLKATGNKCRGPPIIRDIIATAASANWQTLFQENAGSGWWDLVWEASNTAHGPRSAPFGFPESTNAMEDTLGLVAAMVTARMNSTATHTVNSTAVVEATRIGNGQRSSLCFAIPPFLVAIILSGMLFRTLGRKPSKVDSTNLKCLLEFKSTK</sequence>
<dbReference type="EMBL" id="JAELUQ010000008">
    <property type="protein sequence ID" value="KAG7409414.1"/>
    <property type="molecule type" value="Genomic_DNA"/>
</dbReference>
<gene>
    <name evidence="2" type="ORF">Forpe1208_v011782</name>
</gene>
<feature type="transmembrane region" description="Helical" evidence="1">
    <location>
        <begin position="508"/>
        <end position="526"/>
    </location>
</feature>
<name>A0A8J5TSM6_FUSOX</name>
<dbReference type="Proteomes" id="UP000694050">
    <property type="component" value="Unassembled WGS sequence"/>
</dbReference>
<dbReference type="AlphaFoldDB" id="A0A8J5TSM6"/>
<protein>
    <submittedName>
        <fullName evidence="2">Uncharacterized protein</fullName>
    </submittedName>
</protein>
<proteinExistence type="predicted"/>
<feature type="transmembrane region" description="Helical" evidence="1">
    <location>
        <begin position="15"/>
        <end position="37"/>
    </location>
</feature>
<keyword evidence="1" id="KW-0472">Membrane</keyword>
<comment type="caution">
    <text evidence="2">The sequence shown here is derived from an EMBL/GenBank/DDBJ whole genome shotgun (WGS) entry which is preliminary data.</text>
</comment>